<dbReference type="InterPro" id="IPR016039">
    <property type="entry name" value="Thiolase-like"/>
</dbReference>
<dbReference type="Pfam" id="PF02797">
    <property type="entry name" value="Chal_sti_synt_C"/>
    <property type="match status" value="1"/>
</dbReference>
<evidence type="ECO:0000313" key="8">
    <source>
        <dbReference type="Proteomes" id="UP000074108"/>
    </source>
</evidence>
<evidence type="ECO:0000256" key="4">
    <source>
        <dbReference type="PIRSR" id="PIRSR000451-1"/>
    </source>
</evidence>
<dbReference type="AlphaFoldDB" id="A0A147K8K2"/>
<dbReference type="RefSeq" id="WP_059351060.1">
    <property type="nucleotide sequence ID" value="NZ_LDYG01000028.1"/>
</dbReference>
<feature type="domain" description="Chalcone/stilbene synthase C-terminal" evidence="6">
    <location>
        <begin position="216"/>
        <end position="354"/>
    </location>
</feature>
<accession>A0A147K8K2</accession>
<dbReference type="PIRSF" id="PIRSF000451">
    <property type="entry name" value="PKS_III"/>
    <property type="match status" value="1"/>
</dbReference>
<comment type="similarity">
    <text evidence="1">Belongs to the thiolase-like superfamily. Chalcone/stilbene synthases family.</text>
</comment>
<evidence type="ECO:0000313" key="7">
    <source>
        <dbReference type="EMBL" id="KUP06523.1"/>
    </source>
</evidence>
<name>A0A147K8K2_9BACI</name>
<keyword evidence="3" id="KW-0012">Acyltransferase</keyword>
<gene>
    <name evidence="7" type="ORF">Q75_08340</name>
</gene>
<dbReference type="SUPFAM" id="SSF53901">
    <property type="entry name" value="Thiolase-like"/>
    <property type="match status" value="1"/>
</dbReference>
<organism evidence="7 8">
    <name type="scientific">Bacillus coahuilensis p1.1.43</name>
    <dbReference type="NCBI Taxonomy" id="1150625"/>
    <lineage>
        <taxon>Bacteria</taxon>
        <taxon>Bacillati</taxon>
        <taxon>Bacillota</taxon>
        <taxon>Bacilli</taxon>
        <taxon>Bacillales</taxon>
        <taxon>Bacillaceae</taxon>
        <taxon>Bacillus</taxon>
    </lineage>
</organism>
<dbReference type="GO" id="GO:0016747">
    <property type="term" value="F:acyltransferase activity, transferring groups other than amino-acyl groups"/>
    <property type="evidence" value="ECO:0007669"/>
    <property type="project" value="InterPro"/>
</dbReference>
<dbReference type="OrthoDB" id="9786288at2"/>
<evidence type="ECO:0000256" key="3">
    <source>
        <dbReference type="ARBA" id="ARBA00023315"/>
    </source>
</evidence>
<keyword evidence="2" id="KW-0808">Transferase</keyword>
<dbReference type="PANTHER" id="PTHR11877">
    <property type="entry name" value="HYDROXYMETHYLGLUTARYL-COA SYNTHASE"/>
    <property type="match status" value="1"/>
</dbReference>
<dbReference type="Pfam" id="PF00195">
    <property type="entry name" value="Chal_sti_synt_N"/>
    <property type="match status" value="1"/>
</dbReference>
<feature type="domain" description="Chalcone/stilbene synthase N-terminal" evidence="5">
    <location>
        <begin position="72"/>
        <end position="199"/>
    </location>
</feature>
<evidence type="ECO:0000256" key="2">
    <source>
        <dbReference type="ARBA" id="ARBA00022679"/>
    </source>
</evidence>
<reference evidence="7 8" key="1">
    <citation type="journal article" date="2016" name="Front. Microbiol.">
        <title>Microevolution Analysis of Bacillus coahuilensis Unveils Differences in Phosphorus Acquisition Strategies and Their Regulation.</title>
        <authorList>
            <person name="Gomez-Lunar Z."/>
            <person name="Hernandez-Gonzalez I."/>
            <person name="Rodriguez-Torres M.D."/>
            <person name="Souza V."/>
            <person name="Olmedo-Alvarez G."/>
        </authorList>
    </citation>
    <scope>NUCLEOTIDE SEQUENCE [LARGE SCALE GENOMIC DNA]</scope>
    <source>
        <strain evidence="8">p1.1.43</strain>
    </source>
</reference>
<evidence type="ECO:0000256" key="1">
    <source>
        <dbReference type="ARBA" id="ARBA00005531"/>
    </source>
</evidence>
<dbReference type="EMBL" id="LDYG01000028">
    <property type="protein sequence ID" value="KUP06523.1"/>
    <property type="molecule type" value="Genomic_DNA"/>
</dbReference>
<protein>
    <submittedName>
        <fullName evidence="7">Chalcone synthase</fullName>
    </submittedName>
</protein>
<dbReference type="GO" id="GO:0030639">
    <property type="term" value="P:polyketide biosynthetic process"/>
    <property type="evidence" value="ECO:0007669"/>
    <property type="project" value="TreeGrafter"/>
</dbReference>
<keyword evidence="8" id="KW-1185">Reference proteome</keyword>
<evidence type="ECO:0000259" key="6">
    <source>
        <dbReference type="Pfam" id="PF02797"/>
    </source>
</evidence>
<dbReference type="Proteomes" id="UP000074108">
    <property type="component" value="Unassembled WGS sequence"/>
</dbReference>
<dbReference type="InterPro" id="IPR012328">
    <property type="entry name" value="Chalcone/stilbene_synt_C"/>
</dbReference>
<dbReference type="InterPro" id="IPR011141">
    <property type="entry name" value="Polyketide_synthase_type-III"/>
</dbReference>
<dbReference type="Gene3D" id="3.40.47.10">
    <property type="match status" value="2"/>
</dbReference>
<proteinExistence type="inferred from homology"/>
<comment type="caution">
    <text evidence="7">The sequence shown here is derived from an EMBL/GenBank/DDBJ whole genome shotgun (WGS) entry which is preliminary data.</text>
</comment>
<sequence length="356" mass="39583">MGKIIGVETATLHHVLSQSKIEEFAGQLFSSSFRDISRLLKIFTNGGIETRYFVNDLEWYGVPHTFEEKNRQFITSSIQYGVEAIQKIIHKHNVKYDDIDAIFTICTTGLATPSIEARIMNLLPFGEHTKRIPIWGLGCAGGTAGLNRAFDYCKAYPDKNVLVLTIELCSLTFQYNDRSKSNLVGTSLFADGVACALVSGNKSSLVRKGDVYPTIVASQSTLMKNSIDVMGWDIQNDGLHVIFSRDIPSVVESWFKPNVMKFLKGNDLTLDQLDHFIAHPGGKKVIHAYQSSLGLSEGKLEPTWKILRKYGNMSSATILFVLKEFIEKKTVKMGDIGLGVALGPGFSSELSLMRWE</sequence>
<dbReference type="PANTHER" id="PTHR11877:SF99">
    <property type="entry name" value="1,3,6,8-TETRAHYDROXYNAPHTHALENE SYNTHASE"/>
    <property type="match status" value="1"/>
</dbReference>
<dbReference type="PATRIC" id="fig|1150625.3.peg.1764"/>
<evidence type="ECO:0000259" key="5">
    <source>
        <dbReference type="Pfam" id="PF00195"/>
    </source>
</evidence>
<feature type="active site" description="Acyl-thioester intermediate" evidence="4">
    <location>
        <position position="139"/>
    </location>
</feature>
<dbReference type="CDD" id="cd00831">
    <property type="entry name" value="CHS_like"/>
    <property type="match status" value="1"/>
</dbReference>
<dbReference type="STRING" id="1150625.Q75_08340"/>
<dbReference type="InterPro" id="IPR001099">
    <property type="entry name" value="Chalcone/stilbene_synt_N"/>
</dbReference>